<dbReference type="InterPro" id="IPR000182">
    <property type="entry name" value="GNAT_dom"/>
</dbReference>
<dbReference type="Gene3D" id="3.40.630.30">
    <property type="match status" value="1"/>
</dbReference>
<reference evidence="2" key="1">
    <citation type="journal article" date="2021" name="PeerJ">
        <title>Extensive microbial diversity within the chicken gut microbiome revealed by metagenomics and culture.</title>
        <authorList>
            <person name="Gilroy R."/>
            <person name="Ravi A."/>
            <person name="Getino M."/>
            <person name="Pursley I."/>
            <person name="Horton D.L."/>
            <person name="Alikhan N.F."/>
            <person name="Baker D."/>
            <person name="Gharbi K."/>
            <person name="Hall N."/>
            <person name="Watson M."/>
            <person name="Adriaenssens E.M."/>
            <person name="Foster-Nyarko E."/>
            <person name="Jarju S."/>
            <person name="Secka A."/>
            <person name="Antonio M."/>
            <person name="Oren A."/>
            <person name="Chaudhuri R.R."/>
            <person name="La Ragione R."/>
            <person name="Hildebrand F."/>
            <person name="Pallen M.J."/>
        </authorList>
    </citation>
    <scope>NUCLEOTIDE SEQUENCE</scope>
    <source>
        <strain evidence="2">CHK187-5294</strain>
    </source>
</reference>
<feature type="domain" description="N-acetyltransferase" evidence="1">
    <location>
        <begin position="1"/>
        <end position="152"/>
    </location>
</feature>
<dbReference type="GO" id="GO:0016747">
    <property type="term" value="F:acyltransferase activity, transferring groups other than amino-acyl groups"/>
    <property type="evidence" value="ECO:0007669"/>
    <property type="project" value="InterPro"/>
</dbReference>
<gene>
    <name evidence="2" type="ORF">H9727_06890</name>
</gene>
<sequence length="152" mass="17237">MKIRQMKGEDGAETLRLFQDTVRTVCAGDYSPAQLRAWIGERSLRDWTGSFFTEGRRALVAEEDGKIVGFADMTEDGYFDRLYVHKNFQRRGAATALADELERGCAAPAFTVYASITARAFFEKRGYALLRENAVLRGGETLLNFYMRKERG</sequence>
<dbReference type="AlphaFoldDB" id="A0A9D2CZZ3"/>
<dbReference type="EMBL" id="DXCL01000042">
    <property type="protein sequence ID" value="HIZ03995.1"/>
    <property type="molecule type" value="Genomic_DNA"/>
</dbReference>
<dbReference type="CDD" id="cd04301">
    <property type="entry name" value="NAT_SF"/>
    <property type="match status" value="1"/>
</dbReference>
<reference evidence="2" key="2">
    <citation type="submission" date="2021-04" db="EMBL/GenBank/DDBJ databases">
        <authorList>
            <person name="Gilroy R."/>
        </authorList>
    </citation>
    <scope>NUCLEOTIDE SEQUENCE</scope>
    <source>
        <strain evidence="2">CHK187-5294</strain>
    </source>
</reference>
<dbReference type="EC" id="2.3.1.-" evidence="2"/>
<comment type="caution">
    <text evidence="2">The sequence shown here is derived from an EMBL/GenBank/DDBJ whole genome shotgun (WGS) entry which is preliminary data.</text>
</comment>
<protein>
    <submittedName>
        <fullName evidence="2">GNAT family N-acetyltransferase</fullName>
        <ecNumber evidence="2">2.3.1.-</ecNumber>
    </submittedName>
</protein>
<dbReference type="PROSITE" id="PS51186">
    <property type="entry name" value="GNAT"/>
    <property type="match status" value="1"/>
</dbReference>
<evidence type="ECO:0000313" key="2">
    <source>
        <dbReference type="EMBL" id="HIZ03995.1"/>
    </source>
</evidence>
<keyword evidence="2" id="KW-0012">Acyltransferase</keyword>
<proteinExistence type="predicted"/>
<dbReference type="InterPro" id="IPR052564">
    <property type="entry name" value="N-acetyltrans/Recomb-assoc"/>
</dbReference>
<organism evidence="2 3">
    <name type="scientific">Candidatus Borkfalkia avistercoris</name>
    <dbReference type="NCBI Taxonomy" id="2838504"/>
    <lineage>
        <taxon>Bacteria</taxon>
        <taxon>Bacillati</taxon>
        <taxon>Bacillota</taxon>
        <taxon>Clostridia</taxon>
        <taxon>Christensenellales</taxon>
        <taxon>Christensenellaceae</taxon>
        <taxon>Candidatus Borkfalkia</taxon>
    </lineage>
</organism>
<dbReference type="Pfam" id="PF13673">
    <property type="entry name" value="Acetyltransf_10"/>
    <property type="match status" value="1"/>
</dbReference>
<dbReference type="PANTHER" id="PTHR43451">
    <property type="entry name" value="ACETYLTRANSFERASE (GNAT) FAMILY PROTEIN"/>
    <property type="match status" value="1"/>
</dbReference>
<dbReference type="SUPFAM" id="SSF55729">
    <property type="entry name" value="Acyl-CoA N-acyltransferases (Nat)"/>
    <property type="match status" value="1"/>
</dbReference>
<accession>A0A9D2CZZ3</accession>
<evidence type="ECO:0000313" key="3">
    <source>
        <dbReference type="Proteomes" id="UP000824132"/>
    </source>
</evidence>
<evidence type="ECO:0000259" key="1">
    <source>
        <dbReference type="PROSITE" id="PS51186"/>
    </source>
</evidence>
<dbReference type="Proteomes" id="UP000824132">
    <property type="component" value="Unassembled WGS sequence"/>
</dbReference>
<dbReference type="InterPro" id="IPR016181">
    <property type="entry name" value="Acyl_CoA_acyltransferase"/>
</dbReference>
<dbReference type="PANTHER" id="PTHR43451:SF1">
    <property type="entry name" value="ACETYLTRANSFERASE"/>
    <property type="match status" value="1"/>
</dbReference>
<keyword evidence="2" id="KW-0808">Transferase</keyword>
<name>A0A9D2CZZ3_9FIRM</name>